<dbReference type="RefSeq" id="WP_076606770.1">
    <property type="nucleotide sequence ID" value="NZ_JABEMX010000029.1"/>
</dbReference>
<dbReference type="InterPro" id="IPR009061">
    <property type="entry name" value="DNA-bd_dom_put_sf"/>
</dbReference>
<proteinExistence type="predicted"/>
<dbReference type="Proteomes" id="UP000321307">
    <property type="component" value="Unassembled WGS sequence"/>
</dbReference>
<evidence type="ECO:0000313" key="2">
    <source>
        <dbReference type="Proteomes" id="UP000321307"/>
    </source>
</evidence>
<gene>
    <name evidence="1" type="ORF">FOT63_24430</name>
</gene>
<dbReference type="EMBL" id="VOUP01000050">
    <property type="protein sequence ID" value="TXE23337.1"/>
    <property type="molecule type" value="Genomic_DNA"/>
</dbReference>
<accession>A0A9X9G0F6</accession>
<dbReference type="SUPFAM" id="SSF46955">
    <property type="entry name" value="Putative DNA-binding domain"/>
    <property type="match status" value="1"/>
</dbReference>
<dbReference type="Gene3D" id="1.10.1660.20">
    <property type="match status" value="1"/>
</dbReference>
<name>A0A9X9G0F6_9GAMM</name>
<reference evidence="1 2" key="1">
    <citation type="submission" date="2019-07" db="EMBL/GenBank/DDBJ databases">
        <title>Serratia strains were isolated from fresh produce.</title>
        <authorList>
            <person name="Cho G.-S."/>
            <person name="Stein M."/>
            <person name="Lee W."/>
            <person name="Suh S.H."/>
            <person name="Franz C.M.A.P."/>
        </authorList>
    </citation>
    <scope>NUCLEOTIDE SEQUENCE [LARGE SCALE GENOMIC DNA]</scope>
    <source>
        <strain evidence="1 2">S17</strain>
    </source>
</reference>
<evidence type="ECO:0000313" key="1">
    <source>
        <dbReference type="EMBL" id="TXE23337.1"/>
    </source>
</evidence>
<organism evidence="1 2">
    <name type="scientific">Serratia ureilytica</name>
    <dbReference type="NCBI Taxonomy" id="300181"/>
    <lineage>
        <taxon>Bacteria</taxon>
        <taxon>Pseudomonadati</taxon>
        <taxon>Pseudomonadota</taxon>
        <taxon>Gammaproteobacteria</taxon>
        <taxon>Enterobacterales</taxon>
        <taxon>Yersiniaceae</taxon>
        <taxon>Serratia</taxon>
    </lineage>
</organism>
<dbReference type="InterPro" id="IPR038137">
    <property type="entry name" value="Excisionase-like_sf"/>
</dbReference>
<protein>
    <submittedName>
        <fullName evidence="1">Excisionase</fullName>
    </submittedName>
</protein>
<comment type="caution">
    <text evidence="1">The sequence shown here is derived from an EMBL/GenBank/DDBJ whole genome shotgun (WGS) entry which is preliminary data.</text>
</comment>
<dbReference type="AlphaFoldDB" id="A0A9X9G0F6"/>
<sequence>MARTQLLMDWAIEEFGEDDCPSYTTILHYAKNNMIDPPAKKAGRYWRVDKGARYIGLSCKPVTKKNDDPRLLRILNDGQAS</sequence>